<feature type="transmembrane region" description="Helical" evidence="9">
    <location>
        <begin position="330"/>
        <end position="348"/>
    </location>
</feature>
<keyword evidence="3" id="KW-0813">Transport</keyword>
<proteinExistence type="inferred from homology"/>
<feature type="transmembrane region" description="Helical" evidence="9">
    <location>
        <begin position="142"/>
        <end position="161"/>
    </location>
</feature>
<feature type="transmembrane region" description="Helical" evidence="9">
    <location>
        <begin position="299"/>
        <end position="324"/>
    </location>
</feature>
<evidence type="ECO:0000256" key="2">
    <source>
        <dbReference type="ARBA" id="ARBA00007935"/>
    </source>
</evidence>
<dbReference type="GO" id="GO:0033214">
    <property type="term" value="P:siderophore-iron import into cell"/>
    <property type="evidence" value="ECO:0007669"/>
    <property type="project" value="TreeGrafter"/>
</dbReference>
<dbReference type="RefSeq" id="WP_068694761.1">
    <property type="nucleotide sequence ID" value="NZ_CP014167.1"/>
</dbReference>
<comment type="similarity">
    <text evidence="2">Belongs to the binding-protein-dependent transport system permease family. FecCD subfamily.</text>
</comment>
<name>A0A1B1MYC1_9BACL</name>
<evidence type="ECO:0000256" key="7">
    <source>
        <dbReference type="ARBA" id="ARBA00023136"/>
    </source>
</evidence>
<keyword evidence="5 9" id="KW-0812">Transmembrane</keyword>
<dbReference type="STRING" id="1462996.AWM70_05825"/>
<dbReference type="SUPFAM" id="SSF81345">
    <property type="entry name" value="ABC transporter involved in vitamin B12 uptake, BtuC"/>
    <property type="match status" value="1"/>
</dbReference>
<dbReference type="AlphaFoldDB" id="A0A1B1MYC1"/>
<dbReference type="InterPro" id="IPR037294">
    <property type="entry name" value="ABC_BtuC-like"/>
</dbReference>
<keyword evidence="7 9" id="KW-0472">Membrane</keyword>
<feature type="transmembrane region" description="Helical" evidence="9">
    <location>
        <begin position="115"/>
        <end position="136"/>
    </location>
</feature>
<gene>
    <name evidence="10" type="ORF">AWM70_05825</name>
</gene>
<evidence type="ECO:0000256" key="5">
    <source>
        <dbReference type="ARBA" id="ARBA00022692"/>
    </source>
</evidence>
<evidence type="ECO:0000256" key="9">
    <source>
        <dbReference type="SAM" id="Phobius"/>
    </source>
</evidence>
<sequence>MMEATSSSYAETVPEGTPQENKPKGRPLAAVTILIGGAALLVLALLFSISVGSISIPLGTVWQALFHFNPDNMDHQVIREVRLPRALAGVLVGAGLSVSGAVMQGMTRNPIADPGLLGLNAGAGFVLAAVFAFYPNMSYTTLILYSFLGAGIGAGLVFGIGSLSKAGLTPMRLALSGAAVSALLSALAEGIAVYFKIGQDLAFWYAGGLSGIHWTQVNIMFPWVAAALIGALCLSRSITVLSLGDEVSSGLGQRNGLIRLGGTLVVLVLAGAAVSAVGAIGFLGLLIPHIVRYLVGVDYRWVIPCSGMFGALLIVVADIGARIINPLQEVPVGGLIAIIGVPYFLYLVRKGGRGIR</sequence>
<feature type="transmembrane region" description="Helical" evidence="9">
    <location>
        <begin position="28"/>
        <end position="49"/>
    </location>
</feature>
<keyword evidence="6 9" id="KW-1133">Transmembrane helix</keyword>
<feature type="transmembrane region" description="Helical" evidence="9">
    <location>
        <begin position="201"/>
        <end position="217"/>
    </location>
</feature>
<protein>
    <submittedName>
        <fullName evidence="10">Ferrichrome ABC transporter permease</fullName>
    </submittedName>
</protein>
<evidence type="ECO:0000256" key="8">
    <source>
        <dbReference type="SAM" id="MobiDB-lite"/>
    </source>
</evidence>
<feature type="region of interest" description="Disordered" evidence="8">
    <location>
        <begin position="1"/>
        <end position="24"/>
    </location>
</feature>
<dbReference type="Gene3D" id="1.10.3470.10">
    <property type="entry name" value="ABC transporter involved in vitamin B12 uptake, BtuC"/>
    <property type="match status" value="1"/>
</dbReference>
<dbReference type="FunFam" id="1.10.3470.10:FF:000001">
    <property type="entry name" value="Vitamin B12 ABC transporter permease BtuC"/>
    <property type="match status" value="1"/>
</dbReference>
<dbReference type="Pfam" id="PF01032">
    <property type="entry name" value="FecCD"/>
    <property type="match status" value="1"/>
</dbReference>
<dbReference type="InterPro" id="IPR000522">
    <property type="entry name" value="ABC_transptr_permease_BtuC"/>
</dbReference>
<dbReference type="PANTHER" id="PTHR30472">
    <property type="entry name" value="FERRIC ENTEROBACTIN TRANSPORT SYSTEM PERMEASE PROTEIN"/>
    <property type="match status" value="1"/>
</dbReference>
<evidence type="ECO:0000313" key="11">
    <source>
        <dbReference type="Proteomes" id="UP000092573"/>
    </source>
</evidence>
<keyword evidence="11" id="KW-1185">Reference proteome</keyword>
<evidence type="ECO:0000256" key="1">
    <source>
        <dbReference type="ARBA" id="ARBA00004651"/>
    </source>
</evidence>
<dbReference type="OrthoDB" id="9811721at2"/>
<feature type="transmembrane region" description="Helical" evidence="9">
    <location>
        <begin position="264"/>
        <end position="287"/>
    </location>
</feature>
<feature type="compositionally biased region" description="Polar residues" evidence="8">
    <location>
        <begin position="1"/>
        <end position="10"/>
    </location>
</feature>
<organism evidence="10 11">
    <name type="scientific">Paenibacillus yonginensis</name>
    <dbReference type="NCBI Taxonomy" id="1462996"/>
    <lineage>
        <taxon>Bacteria</taxon>
        <taxon>Bacillati</taxon>
        <taxon>Bacillota</taxon>
        <taxon>Bacilli</taxon>
        <taxon>Bacillales</taxon>
        <taxon>Paenibacillaceae</taxon>
        <taxon>Paenibacillus</taxon>
    </lineage>
</organism>
<dbReference type="KEGG" id="pyg:AWM70_05825"/>
<reference evidence="10 11" key="1">
    <citation type="submission" date="2016-01" db="EMBL/GenBank/DDBJ databases">
        <title>Complete Genome Sequence of Paenibacillus yonginensis DCY84, a novel Plant Growth-Promoting Bacteria with Elicitation of Induced Systemic Resistance.</title>
        <authorList>
            <person name="Kim Y.J."/>
            <person name="Yang D.C."/>
            <person name="Sukweenadhi J."/>
        </authorList>
    </citation>
    <scope>NUCLEOTIDE SEQUENCE [LARGE SCALE GENOMIC DNA]</scope>
    <source>
        <strain evidence="10 11">DCY84</strain>
    </source>
</reference>
<feature type="transmembrane region" description="Helical" evidence="9">
    <location>
        <begin position="83"/>
        <end position="103"/>
    </location>
</feature>
<accession>A0A1B1MYC1</accession>
<dbReference type="Proteomes" id="UP000092573">
    <property type="component" value="Chromosome"/>
</dbReference>
<dbReference type="GO" id="GO:0005886">
    <property type="term" value="C:plasma membrane"/>
    <property type="evidence" value="ECO:0007669"/>
    <property type="project" value="UniProtKB-SubCell"/>
</dbReference>
<evidence type="ECO:0000256" key="6">
    <source>
        <dbReference type="ARBA" id="ARBA00022989"/>
    </source>
</evidence>
<evidence type="ECO:0000256" key="3">
    <source>
        <dbReference type="ARBA" id="ARBA00022448"/>
    </source>
</evidence>
<evidence type="ECO:0000256" key="4">
    <source>
        <dbReference type="ARBA" id="ARBA00022475"/>
    </source>
</evidence>
<comment type="subcellular location">
    <subcellularLocation>
        <location evidence="1">Cell membrane</location>
        <topology evidence="1">Multi-pass membrane protein</topology>
    </subcellularLocation>
</comment>
<keyword evidence="4" id="KW-1003">Cell membrane</keyword>
<dbReference type="PANTHER" id="PTHR30472:SF58">
    <property type="entry name" value="IRON(3+)-HYDROXAMATE IMPORT SYSTEM PERMEASE PROTEIN FHUB"/>
    <property type="match status" value="1"/>
</dbReference>
<dbReference type="GO" id="GO:0022857">
    <property type="term" value="F:transmembrane transporter activity"/>
    <property type="evidence" value="ECO:0007669"/>
    <property type="project" value="InterPro"/>
</dbReference>
<dbReference type="CDD" id="cd06550">
    <property type="entry name" value="TM_ABC_iron-siderophores_like"/>
    <property type="match status" value="1"/>
</dbReference>
<evidence type="ECO:0000313" key="10">
    <source>
        <dbReference type="EMBL" id="ANS74157.1"/>
    </source>
</evidence>
<feature type="transmembrane region" description="Helical" evidence="9">
    <location>
        <begin position="173"/>
        <end position="195"/>
    </location>
</feature>
<dbReference type="EMBL" id="CP014167">
    <property type="protein sequence ID" value="ANS74157.1"/>
    <property type="molecule type" value="Genomic_DNA"/>
</dbReference>